<evidence type="ECO:0000313" key="2">
    <source>
        <dbReference type="EMBL" id="MBY4636075.1"/>
    </source>
</evidence>
<protein>
    <submittedName>
        <fullName evidence="2">Glycosyltransferase family 2 protein</fullName>
    </submittedName>
</protein>
<dbReference type="PANTHER" id="PTHR22916:SF3">
    <property type="entry name" value="UDP-GLCNAC:BETAGAL BETA-1,3-N-ACETYLGLUCOSAMINYLTRANSFERASE-LIKE PROTEIN 1"/>
    <property type="match status" value="1"/>
</dbReference>
<dbReference type="Gene3D" id="3.90.550.10">
    <property type="entry name" value="Spore Coat Polysaccharide Biosynthesis Protein SpsA, Chain A"/>
    <property type="match status" value="1"/>
</dbReference>
<reference evidence="2" key="1">
    <citation type="submission" date="2021-08" db="EMBL/GenBank/DDBJ databases">
        <title>Sphingopyxis panaciterrulae sp. nov., isolated from the surface water of the Yellow Sea.</title>
        <authorList>
            <person name="Gao Z."/>
            <person name="Zhang D."/>
            <person name="Zhang A."/>
        </authorList>
    </citation>
    <scope>NUCLEOTIDE SEQUENCE</scope>
    <source>
        <strain evidence="2">XHP0097</strain>
    </source>
</reference>
<feature type="domain" description="Glycosyltransferase 2-like" evidence="1">
    <location>
        <begin position="11"/>
        <end position="109"/>
    </location>
</feature>
<evidence type="ECO:0000313" key="3">
    <source>
        <dbReference type="Proteomes" id="UP001166571"/>
    </source>
</evidence>
<dbReference type="EMBL" id="JAILXK010000001">
    <property type="protein sequence ID" value="MBY4636075.1"/>
    <property type="molecule type" value="Genomic_DNA"/>
</dbReference>
<name>A0ABS7MAM5_9SPHN</name>
<keyword evidence="3" id="KW-1185">Reference proteome</keyword>
<dbReference type="CDD" id="cd00761">
    <property type="entry name" value="Glyco_tranf_GTA_type"/>
    <property type="match status" value="1"/>
</dbReference>
<evidence type="ECO:0000259" key="1">
    <source>
        <dbReference type="Pfam" id="PF00535"/>
    </source>
</evidence>
<dbReference type="Proteomes" id="UP001166571">
    <property type="component" value="Unassembled WGS sequence"/>
</dbReference>
<sequence>MSDPGAAPLFTIFTPTHNRAHTLLRLYESIAAQEFRDFEWVIVDDGSTDNTRELVARWIDEADFPIRYFHQSHGHKKTAYNYGIREARGELFLCWDSDDAALPHALRLFRDEWLAIPEADRGAFVGITGLCCYEDGKIFGDTYPQSPYDSNPVESTLCDRIRGDKSGFQRVDILRRHPFPEFIEGLVPEGVVWNAIAREYKTRYINEPVLIYHVEQDSIINSTNTLAKIRSMAVGRGYFAAEFLTHDWRWLFRAPVEVLKIAANHTRYAWHMGRSGRKGGFPPQSIGGCLLKLLAWPVGFLAFLYDERRLPRA</sequence>
<dbReference type="PANTHER" id="PTHR22916">
    <property type="entry name" value="GLYCOSYLTRANSFERASE"/>
    <property type="match status" value="1"/>
</dbReference>
<gene>
    <name evidence="2" type="ORF">K5P26_02850</name>
</gene>
<dbReference type="SUPFAM" id="SSF53448">
    <property type="entry name" value="Nucleotide-diphospho-sugar transferases"/>
    <property type="match status" value="1"/>
</dbReference>
<dbReference type="Pfam" id="PF00535">
    <property type="entry name" value="Glycos_transf_2"/>
    <property type="match status" value="1"/>
</dbReference>
<proteinExistence type="predicted"/>
<accession>A0ABS7MAM5</accession>
<dbReference type="RefSeq" id="WP_222135684.1">
    <property type="nucleotide sequence ID" value="NZ_JAILXK010000001.1"/>
</dbReference>
<dbReference type="InterPro" id="IPR001173">
    <property type="entry name" value="Glyco_trans_2-like"/>
</dbReference>
<comment type="caution">
    <text evidence="2">The sequence shown here is derived from an EMBL/GenBank/DDBJ whole genome shotgun (WGS) entry which is preliminary data.</text>
</comment>
<organism evidence="2 3">
    <name type="scientific">Sphingopyxis jiangsuensis</name>
    <dbReference type="NCBI Taxonomy" id="2871171"/>
    <lineage>
        <taxon>Bacteria</taxon>
        <taxon>Pseudomonadati</taxon>
        <taxon>Pseudomonadota</taxon>
        <taxon>Alphaproteobacteria</taxon>
        <taxon>Sphingomonadales</taxon>
        <taxon>Sphingomonadaceae</taxon>
        <taxon>Sphingopyxis</taxon>
    </lineage>
</organism>
<dbReference type="InterPro" id="IPR029044">
    <property type="entry name" value="Nucleotide-diphossugar_trans"/>
</dbReference>